<evidence type="ECO:0000313" key="3">
    <source>
        <dbReference type="EMBL" id="KUK76305.1"/>
    </source>
</evidence>
<dbReference type="InterPro" id="IPR007060">
    <property type="entry name" value="FtsL/DivIC"/>
</dbReference>
<evidence type="ECO:0000256" key="2">
    <source>
        <dbReference type="SAM" id="Phobius"/>
    </source>
</evidence>
<dbReference type="EMBL" id="LGGO01000173">
    <property type="protein sequence ID" value="KUK76305.1"/>
    <property type="molecule type" value="Genomic_DNA"/>
</dbReference>
<organism evidence="3 4">
    <name type="scientific">candidate division WS6 bacterium 34_10</name>
    <dbReference type="NCBI Taxonomy" id="1641389"/>
    <lineage>
        <taxon>Bacteria</taxon>
        <taxon>Candidatus Dojkabacteria</taxon>
    </lineage>
</organism>
<keyword evidence="1" id="KW-0175">Coiled coil</keyword>
<reference evidence="4" key="1">
    <citation type="journal article" date="2015" name="MBio">
        <title>Genome-Resolved Metagenomic Analysis Reveals Roles for Candidate Phyla and Other Microbial Community Members in Biogeochemical Transformations in Oil Reservoirs.</title>
        <authorList>
            <person name="Hu P."/>
            <person name="Tom L."/>
            <person name="Singh A."/>
            <person name="Thomas B.C."/>
            <person name="Baker B.J."/>
            <person name="Piceno Y.M."/>
            <person name="Andersen G.L."/>
            <person name="Banfield J.F."/>
        </authorList>
    </citation>
    <scope>NUCLEOTIDE SEQUENCE [LARGE SCALE GENOMIC DNA]</scope>
</reference>
<evidence type="ECO:0000256" key="1">
    <source>
        <dbReference type="SAM" id="Coils"/>
    </source>
</evidence>
<evidence type="ECO:0000313" key="4">
    <source>
        <dbReference type="Proteomes" id="UP000053904"/>
    </source>
</evidence>
<proteinExistence type="predicted"/>
<dbReference type="Proteomes" id="UP000053904">
    <property type="component" value="Unassembled WGS sequence"/>
</dbReference>
<keyword evidence="2" id="KW-1133">Transmembrane helix</keyword>
<feature type="transmembrane region" description="Helical" evidence="2">
    <location>
        <begin position="21"/>
        <end position="47"/>
    </location>
</feature>
<sequence>MPKVRYNKRNQSRINSKERNWINRILDSGIGQIVLLIISALMILSVYRSVKQMSQKISLLRQAEQEVRELRIENLELSLRIENAGSIESLEKEARDRLNYGKENEIVFVIDDDLIEVGKEKVQAILYPEEDVAEVNVLEEWVDFIVRGY</sequence>
<name>A0A101HH38_9BACT</name>
<dbReference type="Pfam" id="PF04977">
    <property type="entry name" value="DivIC"/>
    <property type="match status" value="1"/>
</dbReference>
<feature type="coiled-coil region" evidence="1">
    <location>
        <begin position="53"/>
        <end position="80"/>
    </location>
</feature>
<keyword evidence="2" id="KW-0472">Membrane</keyword>
<gene>
    <name evidence="3" type="ORF">XD93_1000</name>
</gene>
<accession>A0A101HH38</accession>
<keyword evidence="2 3" id="KW-0812">Transmembrane</keyword>
<protein>
    <submittedName>
        <fullName evidence="3">Transmembrane(S)protein</fullName>
    </submittedName>
</protein>
<comment type="caution">
    <text evidence="3">The sequence shown here is derived from an EMBL/GenBank/DDBJ whole genome shotgun (WGS) entry which is preliminary data.</text>
</comment>
<dbReference type="AlphaFoldDB" id="A0A101HH38"/>